<gene>
    <name evidence="3" type="ORF">JKP88DRAFT_161983</name>
</gene>
<evidence type="ECO:0000313" key="3">
    <source>
        <dbReference type="EMBL" id="KAG5187431.1"/>
    </source>
</evidence>
<dbReference type="Pfam" id="PF04451">
    <property type="entry name" value="Capsid_NCLDV"/>
    <property type="match status" value="1"/>
</dbReference>
<dbReference type="Pfam" id="PF16903">
    <property type="entry name" value="Capsid_N"/>
    <property type="match status" value="1"/>
</dbReference>
<dbReference type="Proteomes" id="UP000664859">
    <property type="component" value="Unassembled WGS sequence"/>
</dbReference>
<evidence type="ECO:0000259" key="1">
    <source>
        <dbReference type="Pfam" id="PF04451"/>
    </source>
</evidence>
<accession>A0A835Z566</accession>
<dbReference type="GO" id="GO:0005198">
    <property type="term" value="F:structural molecule activity"/>
    <property type="evidence" value="ECO:0007669"/>
    <property type="project" value="InterPro"/>
</dbReference>
<keyword evidence="4" id="KW-1185">Reference proteome</keyword>
<dbReference type="InterPro" id="IPR016112">
    <property type="entry name" value="VP_dsDNA_II"/>
</dbReference>
<organism evidence="3 4">
    <name type="scientific">Tribonema minus</name>
    <dbReference type="NCBI Taxonomy" id="303371"/>
    <lineage>
        <taxon>Eukaryota</taxon>
        <taxon>Sar</taxon>
        <taxon>Stramenopiles</taxon>
        <taxon>Ochrophyta</taxon>
        <taxon>PX clade</taxon>
        <taxon>Xanthophyceae</taxon>
        <taxon>Tribonematales</taxon>
        <taxon>Tribonemataceae</taxon>
        <taxon>Tribonema</taxon>
    </lineage>
</organism>
<dbReference type="SUPFAM" id="SSF49749">
    <property type="entry name" value="Group II dsDNA viruses VP"/>
    <property type="match status" value="2"/>
</dbReference>
<dbReference type="InterPro" id="IPR038519">
    <property type="entry name" value="MCP_C_sf"/>
</dbReference>
<dbReference type="Gene3D" id="2.70.9.20">
    <property type="entry name" value="Major capsid protein Vp54"/>
    <property type="match status" value="1"/>
</dbReference>
<feature type="non-terminal residue" evidence="3">
    <location>
        <position position="1"/>
    </location>
</feature>
<feature type="domain" description="Major capsid protein N-terminal" evidence="2">
    <location>
        <begin position="1"/>
        <end position="236"/>
    </location>
</feature>
<dbReference type="AlphaFoldDB" id="A0A835Z566"/>
<name>A0A835Z566_9STRA</name>
<protein>
    <submittedName>
        <fullName evidence="3">FirrV-1-B50</fullName>
    </submittedName>
</protein>
<comment type="caution">
    <text evidence="3">The sequence shown here is derived from an EMBL/GenBank/DDBJ whole genome shotgun (WGS) entry which is preliminary data.</text>
</comment>
<sequence length="437" mass="48482">TIWKSVHTRFTSCALDDEFQELSTSGFASTSTATISRYGDLVSRITLEIVLPPLSAPDIPDTSAGAPAGALYADTGAHYVNCIGFAAWEDCIIEIGGSTVDQLFSDFCFIYEELAGRAGMRLEEAIGRVPFSADVDEDLIEKSTREQTLYVPLPLWFSKYQPATWGLALPIVALSFHEIKLKLKTRSIAECVSVIYKDSAGDWRLSDLAPINATTGTALVNSDMKIRLLVSFVYLDVTERNAMSSVAHSFLINVTQRQVMAVAAGSFSKIENKLFFNHPCSSLLWYMRPLDWNTEGGRRRFSCGYKDRYDFSHQQQGSVDATKGLPWGDAIDAITTASLSLNGHQRWPQDQNSAYFRVLTPYTSWRTMPTTNIYTYSFALQAHDWQPTAHLNFSRYNHVSLGLTFAAGIKASELIAMVESYNLLIIANGLGGLKFSN</sequence>
<proteinExistence type="predicted"/>
<evidence type="ECO:0000313" key="4">
    <source>
        <dbReference type="Proteomes" id="UP000664859"/>
    </source>
</evidence>
<feature type="domain" description="Major capsid protein C-terminal" evidence="1">
    <location>
        <begin position="239"/>
        <end position="432"/>
    </location>
</feature>
<evidence type="ECO:0000259" key="2">
    <source>
        <dbReference type="Pfam" id="PF16903"/>
    </source>
</evidence>
<reference evidence="3" key="1">
    <citation type="submission" date="2021-02" db="EMBL/GenBank/DDBJ databases">
        <title>First Annotated Genome of the Yellow-green Alga Tribonema minus.</title>
        <authorList>
            <person name="Mahan K.M."/>
        </authorList>
    </citation>
    <scope>NUCLEOTIDE SEQUENCE</scope>
    <source>
        <strain evidence="3">UTEX B ZZ1240</strain>
    </source>
</reference>
<dbReference type="Gene3D" id="2.70.9.10">
    <property type="entry name" value="Adenovirus Type 2 Hexon, domain 4"/>
    <property type="match status" value="1"/>
</dbReference>
<dbReference type="InterPro" id="IPR007542">
    <property type="entry name" value="MCP_C"/>
</dbReference>
<dbReference type="InterPro" id="IPR031654">
    <property type="entry name" value="Capsid_N"/>
</dbReference>
<dbReference type="EMBL" id="JAFCMP010000090">
    <property type="protein sequence ID" value="KAG5187431.1"/>
    <property type="molecule type" value="Genomic_DNA"/>
</dbReference>